<feature type="transmembrane region" description="Helical" evidence="2">
    <location>
        <begin position="81"/>
        <end position="100"/>
    </location>
</feature>
<evidence type="ECO:0000313" key="3">
    <source>
        <dbReference type="EMBL" id="MBB6070650.1"/>
    </source>
</evidence>
<dbReference type="EMBL" id="JACHIA010000005">
    <property type="protein sequence ID" value="MBB6070650.1"/>
    <property type="molecule type" value="Genomic_DNA"/>
</dbReference>
<evidence type="ECO:0000313" key="4">
    <source>
        <dbReference type="Proteomes" id="UP000582837"/>
    </source>
</evidence>
<feature type="compositionally biased region" description="Basic and acidic residues" evidence="1">
    <location>
        <begin position="1"/>
        <end position="15"/>
    </location>
</feature>
<evidence type="ECO:0000256" key="2">
    <source>
        <dbReference type="SAM" id="Phobius"/>
    </source>
</evidence>
<keyword evidence="2" id="KW-1133">Transmembrane helix</keyword>
<feature type="region of interest" description="Disordered" evidence="1">
    <location>
        <begin position="1"/>
        <end position="62"/>
    </location>
</feature>
<proteinExistence type="predicted"/>
<reference evidence="3 4" key="1">
    <citation type="submission" date="2020-08" db="EMBL/GenBank/DDBJ databases">
        <title>Genomic Encyclopedia of Type Strains, Phase IV (KMG-IV): sequencing the most valuable type-strain genomes for metagenomic binning, comparative biology and taxonomic classification.</title>
        <authorList>
            <person name="Goeker M."/>
        </authorList>
    </citation>
    <scope>NUCLEOTIDE SEQUENCE [LARGE SCALE GENOMIC DNA]</scope>
    <source>
        <strain evidence="3 4">DSM 29007</strain>
    </source>
</reference>
<evidence type="ECO:0000256" key="1">
    <source>
        <dbReference type="SAM" id="MobiDB-lite"/>
    </source>
</evidence>
<feature type="transmembrane region" description="Helical" evidence="2">
    <location>
        <begin position="120"/>
        <end position="141"/>
    </location>
</feature>
<keyword evidence="2" id="KW-0472">Membrane</keyword>
<dbReference type="AlphaFoldDB" id="A0A841GY15"/>
<feature type="compositionally biased region" description="Basic and acidic residues" evidence="1">
    <location>
        <begin position="53"/>
        <end position="62"/>
    </location>
</feature>
<organism evidence="3 4">
    <name type="scientific">Longimicrobium terrae</name>
    <dbReference type="NCBI Taxonomy" id="1639882"/>
    <lineage>
        <taxon>Bacteria</taxon>
        <taxon>Pseudomonadati</taxon>
        <taxon>Gemmatimonadota</taxon>
        <taxon>Longimicrobiia</taxon>
        <taxon>Longimicrobiales</taxon>
        <taxon>Longimicrobiaceae</taxon>
        <taxon>Longimicrobium</taxon>
    </lineage>
</organism>
<protein>
    <recommendedName>
        <fullName evidence="5">DUF4282 domain-containing protein</fullName>
    </recommendedName>
</protein>
<keyword evidence="2" id="KW-0812">Transmembrane</keyword>
<sequence>MREDEAGRPIGDPDGRAGGQGFPARGEAIPERIQPVTERASQGPAGPAVPGSEVRRDPGSIRAEDTEPYVGLQYIARLFKIVALIVLVAIFAEVVAGLMFEASSETQAWPELVLNLMAEVIQGGVLSAMLWGAGDLTLLLIDVGHDVRAGRVLLGRMSARMGAADFAPRRRERGGEPPAADLPPRPTGDPRTPR</sequence>
<feature type="region of interest" description="Disordered" evidence="1">
    <location>
        <begin position="165"/>
        <end position="194"/>
    </location>
</feature>
<gene>
    <name evidence="3" type="ORF">HNQ61_002271</name>
</gene>
<evidence type="ECO:0008006" key="5">
    <source>
        <dbReference type="Google" id="ProtNLM"/>
    </source>
</evidence>
<name>A0A841GY15_9BACT</name>
<dbReference type="RefSeq" id="WP_170034493.1">
    <property type="nucleotide sequence ID" value="NZ_JABDTL010000001.1"/>
</dbReference>
<accession>A0A841GY15</accession>
<keyword evidence="4" id="KW-1185">Reference proteome</keyword>
<comment type="caution">
    <text evidence="3">The sequence shown here is derived from an EMBL/GenBank/DDBJ whole genome shotgun (WGS) entry which is preliminary data.</text>
</comment>
<dbReference type="Proteomes" id="UP000582837">
    <property type="component" value="Unassembled WGS sequence"/>
</dbReference>